<evidence type="ECO:0000313" key="4">
    <source>
        <dbReference type="Proteomes" id="UP001500984"/>
    </source>
</evidence>
<dbReference type="Pfam" id="PF07331">
    <property type="entry name" value="TctB"/>
    <property type="match status" value="1"/>
</dbReference>
<organism evidence="3 4">
    <name type="scientific">Brevibacterium salitolerans</name>
    <dbReference type="NCBI Taxonomy" id="1403566"/>
    <lineage>
        <taxon>Bacteria</taxon>
        <taxon>Bacillati</taxon>
        <taxon>Actinomycetota</taxon>
        <taxon>Actinomycetes</taxon>
        <taxon>Micrococcales</taxon>
        <taxon>Brevibacteriaceae</taxon>
        <taxon>Brevibacterium</taxon>
    </lineage>
</organism>
<accession>A0ABP5I4S2</accession>
<name>A0ABP5I4S2_9MICO</name>
<feature type="transmembrane region" description="Helical" evidence="1">
    <location>
        <begin position="73"/>
        <end position="99"/>
    </location>
</feature>
<keyword evidence="1" id="KW-0812">Transmembrane</keyword>
<reference evidence="4" key="1">
    <citation type="journal article" date="2019" name="Int. J. Syst. Evol. Microbiol.">
        <title>The Global Catalogue of Microorganisms (GCM) 10K type strain sequencing project: providing services to taxonomists for standard genome sequencing and annotation.</title>
        <authorList>
            <consortium name="The Broad Institute Genomics Platform"/>
            <consortium name="The Broad Institute Genome Sequencing Center for Infectious Disease"/>
            <person name="Wu L."/>
            <person name="Ma J."/>
        </authorList>
    </citation>
    <scope>NUCLEOTIDE SEQUENCE [LARGE SCALE GENOMIC DNA]</scope>
    <source>
        <strain evidence="4">JCM 15900</strain>
    </source>
</reference>
<sequence>MSGIVATLMGTGSLAVALNLGFGTLTAPRAGTWPAILSVLLIVLGLALMSLAKTFTDAERITRRAMSVGVGALSIVIAVQLMPVIGFEIPGFLLMVFWMKVLGGEKLLKSALISALAVLALYLIFVTGLSISIPHLF</sequence>
<feature type="transmembrane region" description="Helical" evidence="1">
    <location>
        <begin position="111"/>
        <end position="133"/>
    </location>
</feature>
<keyword evidence="4" id="KW-1185">Reference proteome</keyword>
<protein>
    <submittedName>
        <fullName evidence="3">Tripartite tricarboxylate transporter TctB family protein</fullName>
    </submittedName>
</protein>
<dbReference type="RefSeq" id="WP_291797907.1">
    <property type="nucleotide sequence ID" value="NZ_BAAAPZ010000004.1"/>
</dbReference>
<dbReference type="InterPro" id="IPR009936">
    <property type="entry name" value="DUF1468"/>
</dbReference>
<evidence type="ECO:0000259" key="2">
    <source>
        <dbReference type="Pfam" id="PF07331"/>
    </source>
</evidence>
<feature type="domain" description="DUF1468" evidence="2">
    <location>
        <begin position="7"/>
        <end position="134"/>
    </location>
</feature>
<comment type="caution">
    <text evidence="3">The sequence shown here is derived from an EMBL/GenBank/DDBJ whole genome shotgun (WGS) entry which is preliminary data.</text>
</comment>
<feature type="transmembrane region" description="Helical" evidence="1">
    <location>
        <begin position="33"/>
        <end position="52"/>
    </location>
</feature>
<dbReference type="Proteomes" id="UP001500984">
    <property type="component" value="Unassembled WGS sequence"/>
</dbReference>
<evidence type="ECO:0000313" key="3">
    <source>
        <dbReference type="EMBL" id="GAA2093371.1"/>
    </source>
</evidence>
<proteinExistence type="predicted"/>
<evidence type="ECO:0000256" key="1">
    <source>
        <dbReference type="SAM" id="Phobius"/>
    </source>
</evidence>
<keyword evidence="1" id="KW-1133">Transmembrane helix</keyword>
<keyword evidence="1" id="KW-0472">Membrane</keyword>
<dbReference type="EMBL" id="BAAAPZ010000004">
    <property type="protein sequence ID" value="GAA2093371.1"/>
    <property type="molecule type" value="Genomic_DNA"/>
</dbReference>
<gene>
    <name evidence="3" type="ORF">GCM10009823_11650</name>
</gene>